<dbReference type="Proteomes" id="UP001165653">
    <property type="component" value="Unassembled WGS sequence"/>
</dbReference>
<protein>
    <submittedName>
        <fullName evidence="1">DUF6172 family protein</fullName>
    </submittedName>
</protein>
<dbReference type="Pfam" id="PF19669">
    <property type="entry name" value="DUF6172"/>
    <property type="match status" value="1"/>
</dbReference>
<name>A0ABT3G1Y6_9BACT</name>
<keyword evidence="2" id="KW-1185">Reference proteome</keyword>
<reference evidence="1" key="1">
    <citation type="submission" date="2022-10" db="EMBL/GenBank/DDBJ databases">
        <title>Luteolibacter sp. GHJ8, whole genome shotgun sequencing project.</title>
        <authorList>
            <person name="Zhao G."/>
            <person name="Shen L."/>
        </authorList>
    </citation>
    <scope>NUCLEOTIDE SEQUENCE</scope>
    <source>
        <strain evidence="1">GHJ8</strain>
    </source>
</reference>
<evidence type="ECO:0000313" key="1">
    <source>
        <dbReference type="EMBL" id="MCW1913599.1"/>
    </source>
</evidence>
<dbReference type="InterPro" id="IPR046170">
    <property type="entry name" value="DUF6172"/>
</dbReference>
<accession>A0ABT3G1Y6</accession>
<sequence>MKKTFPLVQPDRPVERQLDAIKHELRKYLKRERRKPLPEGVDFWDFDCQVGKGDSAPEPKHSGDLEKAIEEAAKEGALSVFVAIQSKPGKRTKKEKEA</sequence>
<organism evidence="1 2">
    <name type="scientific">Luteolibacter rhizosphaerae</name>
    <dbReference type="NCBI Taxonomy" id="2989719"/>
    <lineage>
        <taxon>Bacteria</taxon>
        <taxon>Pseudomonadati</taxon>
        <taxon>Verrucomicrobiota</taxon>
        <taxon>Verrucomicrobiia</taxon>
        <taxon>Verrucomicrobiales</taxon>
        <taxon>Verrucomicrobiaceae</taxon>
        <taxon>Luteolibacter</taxon>
    </lineage>
</organism>
<comment type="caution">
    <text evidence="1">The sequence shown here is derived from an EMBL/GenBank/DDBJ whole genome shotgun (WGS) entry which is preliminary data.</text>
</comment>
<dbReference type="RefSeq" id="WP_264513102.1">
    <property type="nucleotide sequence ID" value="NZ_JAPDDR010000004.1"/>
</dbReference>
<proteinExistence type="predicted"/>
<gene>
    <name evidence="1" type="ORF">OJ996_08435</name>
</gene>
<evidence type="ECO:0000313" key="2">
    <source>
        <dbReference type="Proteomes" id="UP001165653"/>
    </source>
</evidence>
<dbReference type="EMBL" id="JAPDDR010000004">
    <property type="protein sequence ID" value="MCW1913599.1"/>
    <property type="molecule type" value="Genomic_DNA"/>
</dbReference>